<sequence>MNEFVVETRRQLNNLLRIGTVSEVDLPRARCRVKSDGNLTGWLPWLSSSAGQVRSWHAPSPGEQVLLLALSGELTTAFVLPGIFSDAFPPPSASQDAVCWQFPDGAQIAYEPQSGALTASGIQSASIRAAVKITLDSPLVECTQQLKAKTFVLSEGGTLQGTISHSGGSFSSNGIVVHSHVHAGVESGGSKTAGPQ</sequence>
<comment type="caution">
    <text evidence="4">The sequence shown here is derived from an EMBL/GenBank/DDBJ whole genome shotgun (WGS) entry which is preliminary data.</text>
</comment>
<dbReference type="Proteomes" id="UP000661012">
    <property type="component" value="Unassembled WGS sequence"/>
</dbReference>
<dbReference type="Gene3D" id="6.20.150.10">
    <property type="match status" value="1"/>
</dbReference>
<protein>
    <submittedName>
        <fullName evidence="4">Phage baseplate assembly protein V</fullName>
    </submittedName>
</protein>
<dbReference type="KEGG" id="epe:CI789_15670"/>
<gene>
    <name evidence="4" type="ORF">EpCFBP13511_09960</name>
    <name evidence="3" type="ORF">IFT93_06690</name>
</gene>
<dbReference type="AlphaFoldDB" id="A0A357SR01"/>
<dbReference type="Proteomes" id="UP000306393">
    <property type="component" value="Unassembled WGS sequence"/>
</dbReference>
<dbReference type="Pfam" id="PF18715">
    <property type="entry name" value="Phage_spike"/>
    <property type="match status" value="1"/>
</dbReference>
<organism evidence="4 5">
    <name type="scientific">Erwinia persicina</name>
    <dbReference type="NCBI Taxonomy" id="55211"/>
    <lineage>
        <taxon>Bacteria</taxon>
        <taxon>Pseudomonadati</taxon>
        <taxon>Pseudomonadota</taxon>
        <taxon>Gammaproteobacteria</taxon>
        <taxon>Enterobacterales</taxon>
        <taxon>Erwiniaceae</taxon>
        <taxon>Erwinia</taxon>
    </lineage>
</organism>
<dbReference type="RefSeq" id="WP_062745480.1">
    <property type="nucleotide sequence ID" value="NZ_CP022725.1"/>
</dbReference>
<evidence type="ECO:0000259" key="1">
    <source>
        <dbReference type="Pfam" id="PF04717"/>
    </source>
</evidence>
<dbReference type="GeneID" id="67478250"/>
<dbReference type="NCBIfam" id="TIGR01644">
    <property type="entry name" value="phage_P2_V"/>
    <property type="match status" value="1"/>
</dbReference>
<dbReference type="Gene3D" id="2.40.50.230">
    <property type="entry name" value="Gp5 N-terminal domain"/>
    <property type="match status" value="1"/>
</dbReference>
<dbReference type="OrthoDB" id="4931325at2"/>
<evidence type="ECO:0000259" key="2">
    <source>
        <dbReference type="Pfam" id="PF18715"/>
    </source>
</evidence>
<dbReference type="STRING" id="1219360.GCA_001571305_02537"/>
<feature type="domain" description="Phage spike trimer" evidence="2">
    <location>
        <begin position="121"/>
        <end position="173"/>
    </location>
</feature>
<evidence type="ECO:0000313" key="3">
    <source>
        <dbReference type="EMBL" id="MBD8106114.1"/>
    </source>
</evidence>
<reference evidence="3 6" key="2">
    <citation type="journal article" date="2020" name="FEMS Microbiol. Ecol.">
        <title>Temporal dynamics of bacterial communities during seed development and maturation.</title>
        <authorList>
            <person name="Chesneau G."/>
            <person name="Torres-Cortes G."/>
            <person name="Briand M."/>
            <person name="Darrasse A."/>
            <person name="Preveaux A."/>
            <person name="Marais C."/>
            <person name="Jacques M.A."/>
            <person name="Shade A."/>
            <person name="Barret M."/>
        </authorList>
    </citation>
    <scope>NUCLEOTIDE SEQUENCE [LARGE SCALE GENOMIC DNA]</scope>
    <source>
        <strain evidence="3 6">CFBP13732</strain>
    </source>
</reference>
<feature type="domain" description="Gp5/Type VI secretion system Vgr protein OB-fold" evidence="1">
    <location>
        <begin position="17"/>
        <end position="84"/>
    </location>
</feature>
<dbReference type="Pfam" id="PF04717">
    <property type="entry name" value="Phage_base_V"/>
    <property type="match status" value="1"/>
</dbReference>
<reference evidence="4 5" key="1">
    <citation type="journal article" date="2019" name="Sci. Rep.">
        <title>Differences in resource use lead to coexistence of seed-transmitted microbial populations.</title>
        <authorList>
            <person name="Torres-Cortes G."/>
            <person name="Garcia B.J."/>
            <person name="Compant S."/>
            <person name="Rezki S."/>
            <person name="Jones P."/>
            <person name="Preveaux A."/>
            <person name="Briand M."/>
            <person name="Roulet A."/>
            <person name="Bouchez O."/>
            <person name="Jacobson D."/>
            <person name="Barret M."/>
        </authorList>
    </citation>
    <scope>NUCLEOTIDE SEQUENCE [LARGE SCALE GENOMIC DNA]</scope>
    <source>
        <strain evidence="4 5">CFBP13511</strain>
    </source>
</reference>
<keyword evidence="6" id="KW-1185">Reference proteome</keyword>
<accession>A0A357SR01</accession>
<dbReference type="EMBL" id="JACYNN010000003">
    <property type="protein sequence ID" value="MBD8106114.1"/>
    <property type="molecule type" value="Genomic_DNA"/>
</dbReference>
<dbReference type="EMBL" id="QGAC01000008">
    <property type="protein sequence ID" value="TKJ90802.1"/>
    <property type="molecule type" value="Genomic_DNA"/>
</dbReference>
<dbReference type="InterPro" id="IPR013046">
    <property type="entry name" value="GpV/Gp45"/>
</dbReference>
<evidence type="ECO:0000313" key="5">
    <source>
        <dbReference type="Proteomes" id="UP000306393"/>
    </source>
</evidence>
<evidence type="ECO:0000313" key="4">
    <source>
        <dbReference type="EMBL" id="TKJ90802.1"/>
    </source>
</evidence>
<name>A0A357SR01_9GAMM</name>
<dbReference type="InterPro" id="IPR040629">
    <property type="entry name" value="Phage_spike"/>
</dbReference>
<dbReference type="InterPro" id="IPR006531">
    <property type="entry name" value="Gp5/Vgr_OB"/>
</dbReference>
<evidence type="ECO:0000313" key="6">
    <source>
        <dbReference type="Proteomes" id="UP000661012"/>
    </source>
</evidence>
<dbReference type="InterPro" id="IPR037026">
    <property type="entry name" value="Vgr_OB-fold_dom_sf"/>
</dbReference>
<proteinExistence type="predicted"/>